<feature type="domain" description="AB hydrolase-1" evidence="5">
    <location>
        <begin position="29"/>
        <end position="286"/>
    </location>
</feature>
<proteinExistence type="inferred from homology"/>
<dbReference type="InterPro" id="IPR029058">
    <property type="entry name" value="AB_hydrolase_fold"/>
</dbReference>
<keyword evidence="3" id="KW-0843">Virulence</keyword>
<evidence type="ECO:0000259" key="5">
    <source>
        <dbReference type="Pfam" id="PF00561"/>
    </source>
</evidence>
<dbReference type="AlphaFoldDB" id="A0A3M7MEG9"/>
<dbReference type="Pfam" id="PF00561">
    <property type="entry name" value="Abhydrolase_1"/>
    <property type="match status" value="1"/>
</dbReference>
<evidence type="ECO:0000313" key="7">
    <source>
        <dbReference type="Proteomes" id="UP000265663"/>
    </source>
</evidence>
<accession>A0A3M7MEG9</accession>
<protein>
    <submittedName>
        <fullName evidence="6">Alcohol dehydrogenase</fullName>
    </submittedName>
</protein>
<dbReference type="PANTHER" id="PTHR45763">
    <property type="entry name" value="HYDROLASE, ALPHA/BETA FOLD FAMILY PROTEIN, EXPRESSED-RELATED"/>
    <property type="match status" value="1"/>
</dbReference>
<dbReference type="Proteomes" id="UP000265663">
    <property type="component" value="Unassembled WGS sequence"/>
</dbReference>
<gene>
    <name evidence="6" type="ORF">GMOD_00010450</name>
</gene>
<evidence type="ECO:0000256" key="1">
    <source>
        <dbReference type="ARBA" id="ARBA00004275"/>
    </source>
</evidence>
<dbReference type="EMBL" id="KE747835">
    <property type="protein sequence ID" value="RMZ72868.1"/>
    <property type="molecule type" value="Genomic_DNA"/>
</dbReference>
<evidence type="ECO:0000256" key="2">
    <source>
        <dbReference type="ARBA" id="ARBA00005668"/>
    </source>
</evidence>
<name>A0A3M7MEG9_9PLEO</name>
<organism evidence="6 7">
    <name type="scientific">Pyrenophora seminiperda CCB06</name>
    <dbReference type="NCBI Taxonomy" id="1302712"/>
    <lineage>
        <taxon>Eukaryota</taxon>
        <taxon>Fungi</taxon>
        <taxon>Dikarya</taxon>
        <taxon>Ascomycota</taxon>
        <taxon>Pezizomycotina</taxon>
        <taxon>Dothideomycetes</taxon>
        <taxon>Pleosporomycetidae</taxon>
        <taxon>Pleosporales</taxon>
        <taxon>Pleosporineae</taxon>
        <taxon>Pleosporaceae</taxon>
        <taxon>Pyrenophora</taxon>
    </lineage>
</organism>
<keyword evidence="4" id="KW-0576">Peroxisome</keyword>
<keyword evidence="7" id="KW-1185">Reference proteome</keyword>
<evidence type="ECO:0000256" key="4">
    <source>
        <dbReference type="ARBA" id="ARBA00023140"/>
    </source>
</evidence>
<dbReference type="GO" id="GO:0005777">
    <property type="term" value="C:peroxisome"/>
    <property type="evidence" value="ECO:0007669"/>
    <property type="project" value="UniProtKB-SubCell"/>
</dbReference>
<reference evidence="6 7" key="1">
    <citation type="journal article" date="2014" name="PLoS ONE">
        <title>De novo Genome Assembly of the Fungal Plant Pathogen Pyrenophora semeniperda.</title>
        <authorList>
            <person name="Soliai M.M."/>
            <person name="Meyer S.E."/>
            <person name="Udall J.A."/>
            <person name="Elzinga D.E."/>
            <person name="Hermansen R.A."/>
            <person name="Bodily P.M."/>
            <person name="Hart A.A."/>
            <person name="Coleman C.E."/>
        </authorList>
    </citation>
    <scope>NUCLEOTIDE SEQUENCE [LARGE SCALE GENOMIC DNA]</scope>
    <source>
        <strain evidence="6 7">CCB06</strain>
        <tissue evidence="6">Mycelium</tissue>
    </source>
</reference>
<comment type="subcellular location">
    <subcellularLocation>
        <location evidence="1">Peroxisome</location>
    </subcellularLocation>
</comment>
<dbReference type="Gene3D" id="3.40.50.1820">
    <property type="entry name" value="alpha/beta hydrolase"/>
    <property type="match status" value="1"/>
</dbReference>
<dbReference type="InterPro" id="IPR000073">
    <property type="entry name" value="AB_hydrolase_1"/>
</dbReference>
<dbReference type="PANTHER" id="PTHR45763:SF46">
    <property type="entry name" value="AB HYDROLASE-1 DOMAIN-CONTAINING PROTEIN"/>
    <property type="match status" value="1"/>
</dbReference>
<sequence length="312" mass="34296">MYQENESMRLKDGRTLSYAIYGSPMPRQTIVYLHSFPSSRYEGKLWHSSCATRNVRLIVPDRPGSGLSSFQIKRRILDFPSDVLALTEHVKVHQFYLLGLSGGAPYVLACVKKIAKDRLLGASVVSGLYPTEFGSARTMLSSRIILWVAPWTPGLMAALLDSIMGKASRDGDPKVLEAIMNKEVDQGHPGDQKAIKSPHHWPTFVAMTRESFHQGSEGASWEAKLNGSDWGFGLAQLGVGPDGIPLTLWHGTDDQNCPATMAQQARDHMPGSVLHLQDGEGHVSFIFCAAHDILDDLLGQTESDEYIIPAIL</sequence>
<evidence type="ECO:0000256" key="3">
    <source>
        <dbReference type="ARBA" id="ARBA00023026"/>
    </source>
</evidence>
<dbReference type="SUPFAM" id="SSF53474">
    <property type="entry name" value="alpha/beta-Hydrolases"/>
    <property type="match status" value="1"/>
</dbReference>
<evidence type="ECO:0000313" key="6">
    <source>
        <dbReference type="EMBL" id="RMZ72868.1"/>
    </source>
</evidence>
<comment type="similarity">
    <text evidence="2">Belongs to the AB hydrolase superfamily. AKT2 hydrolase family.</text>
</comment>
<dbReference type="OrthoDB" id="294702at2759"/>